<dbReference type="InterPro" id="IPR008984">
    <property type="entry name" value="SMAD_FHA_dom_sf"/>
</dbReference>
<dbReference type="SMART" id="SM00382">
    <property type="entry name" value="AAA"/>
    <property type="match status" value="2"/>
</dbReference>
<dbReference type="InterPro" id="IPR003593">
    <property type="entry name" value="AAA+_ATPase"/>
</dbReference>
<dbReference type="RefSeq" id="WP_062074616.1">
    <property type="nucleotide sequence ID" value="NZ_BBRC01000003.1"/>
</dbReference>
<gene>
    <name evidence="7" type="ORF">BKA03_000723</name>
</gene>
<dbReference type="InterPro" id="IPR000253">
    <property type="entry name" value="FHA_dom"/>
</dbReference>
<dbReference type="GO" id="GO:0005524">
    <property type="term" value="F:ATP binding"/>
    <property type="evidence" value="ECO:0007669"/>
    <property type="project" value="UniProtKB-UniRule"/>
</dbReference>
<feature type="domain" description="FHA" evidence="5">
    <location>
        <begin position="124"/>
        <end position="172"/>
    </location>
</feature>
<evidence type="ECO:0000313" key="7">
    <source>
        <dbReference type="EMBL" id="NYI40604.1"/>
    </source>
</evidence>
<feature type="binding site" evidence="4">
    <location>
        <begin position="1035"/>
        <end position="1042"/>
    </location>
    <ligand>
        <name>ATP</name>
        <dbReference type="ChEBI" id="CHEBI:30616"/>
    </ligand>
</feature>
<dbReference type="SUPFAM" id="SSF49879">
    <property type="entry name" value="SMAD/FHA domain"/>
    <property type="match status" value="1"/>
</dbReference>
<dbReference type="PANTHER" id="PTHR22683:SF1">
    <property type="entry name" value="TYPE VII SECRETION SYSTEM PROTEIN ESSC"/>
    <property type="match status" value="1"/>
</dbReference>
<dbReference type="PROSITE" id="PS50901">
    <property type="entry name" value="FTSK"/>
    <property type="match status" value="2"/>
</dbReference>
<evidence type="ECO:0000256" key="1">
    <source>
        <dbReference type="ARBA" id="ARBA00022553"/>
    </source>
</evidence>
<dbReference type="CDD" id="cd01127">
    <property type="entry name" value="TrwB_TraG_TraD_VirD4"/>
    <property type="match status" value="1"/>
</dbReference>
<dbReference type="PROSITE" id="PS50006">
    <property type="entry name" value="FHA_DOMAIN"/>
    <property type="match status" value="1"/>
</dbReference>
<name>A0A7Z0CH91_9MICO</name>
<feature type="domain" description="FtsK" evidence="6">
    <location>
        <begin position="678"/>
        <end position="866"/>
    </location>
</feature>
<dbReference type="SMART" id="SM00240">
    <property type="entry name" value="FHA"/>
    <property type="match status" value="1"/>
</dbReference>
<dbReference type="Pfam" id="PF00498">
    <property type="entry name" value="FHA"/>
    <property type="match status" value="1"/>
</dbReference>
<accession>A0A7Z0CH91</accession>
<dbReference type="InterPro" id="IPR050206">
    <property type="entry name" value="FtsK/SpoIIIE/SftA"/>
</dbReference>
<feature type="binding site" evidence="4">
    <location>
        <begin position="696"/>
        <end position="703"/>
    </location>
    <ligand>
        <name>ATP</name>
        <dbReference type="ChEBI" id="CHEBI:30616"/>
    </ligand>
</feature>
<keyword evidence="2 4" id="KW-0547">Nucleotide-binding</keyword>
<evidence type="ECO:0000313" key="8">
    <source>
        <dbReference type="Proteomes" id="UP000547973"/>
    </source>
</evidence>
<evidence type="ECO:0000256" key="2">
    <source>
        <dbReference type="ARBA" id="ARBA00022741"/>
    </source>
</evidence>
<keyword evidence="8" id="KW-1185">Reference proteome</keyword>
<dbReference type="SUPFAM" id="SSF52540">
    <property type="entry name" value="P-loop containing nucleoside triphosphate hydrolases"/>
    <property type="match status" value="2"/>
</dbReference>
<dbReference type="Pfam" id="PF01580">
    <property type="entry name" value="FtsK_SpoIIIE"/>
    <property type="match status" value="2"/>
</dbReference>
<evidence type="ECO:0000259" key="6">
    <source>
        <dbReference type="PROSITE" id="PS50901"/>
    </source>
</evidence>
<dbReference type="CDD" id="cd00060">
    <property type="entry name" value="FHA"/>
    <property type="match status" value="1"/>
</dbReference>
<dbReference type="Proteomes" id="UP000547973">
    <property type="component" value="Unassembled WGS sequence"/>
</dbReference>
<evidence type="ECO:0000259" key="5">
    <source>
        <dbReference type="PROSITE" id="PS50006"/>
    </source>
</evidence>
<keyword evidence="3 4" id="KW-0067">ATP-binding</keyword>
<feature type="domain" description="FtsK" evidence="6">
    <location>
        <begin position="1018"/>
        <end position="1209"/>
    </location>
</feature>
<evidence type="ECO:0000256" key="3">
    <source>
        <dbReference type="ARBA" id="ARBA00022840"/>
    </source>
</evidence>
<dbReference type="Gene3D" id="2.60.200.20">
    <property type="match status" value="1"/>
</dbReference>
<comment type="caution">
    <text evidence="7">The sequence shown here is derived from an EMBL/GenBank/DDBJ whole genome shotgun (WGS) entry which is preliminary data.</text>
</comment>
<dbReference type="GO" id="GO:0003677">
    <property type="term" value="F:DNA binding"/>
    <property type="evidence" value="ECO:0007669"/>
    <property type="project" value="InterPro"/>
</dbReference>
<organism evidence="7 8">
    <name type="scientific">Demequina lutea</name>
    <dbReference type="NCBI Taxonomy" id="431489"/>
    <lineage>
        <taxon>Bacteria</taxon>
        <taxon>Bacillati</taxon>
        <taxon>Actinomycetota</taxon>
        <taxon>Actinomycetes</taxon>
        <taxon>Micrococcales</taxon>
        <taxon>Demequinaceae</taxon>
        <taxon>Demequina</taxon>
    </lineage>
</organism>
<protein>
    <submittedName>
        <fullName evidence="7">S-DNA-T family DNA segregation ATPase FtsK/SpoIIIE</fullName>
    </submittedName>
</protein>
<keyword evidence="1" id="KW-0597">Phosphoprotein</keyword>
<dbReference type="InterPro" id="IPR027417">
    <property type="entry name" value="P-loop_NTPase"/>
</dbReference>
<dbReference type="Gene3D" id="3.40.50.300">
    <property type="entry name" value="P-loop containing nucleotide triphosphate hydrolases"/>
    <property type="match status" value="4"/>
</dbReference>
<sequence>MSLRLSVTTGEGAVAAVSVTAASDATVGDVAEHLFRADPTREGTTPPVDATLLVTPVSQGADAPTRVAPREAAMAAAGIRSGDHVDVVAAHAVDDAEHSPAVATVAVVGGPDTGKEVLLRAGSHIIGRDTEAAVSLTDPLASPRHARLVVGETFEIVDMGSTNGVLIDGAFVTRATLAQGDRITVGATDMTITRAAAIDRAVPSTPTVPFTRSPRVVPPLPAEEIALPSPPTQPTPRPFPRTALLAPVMLGFAMYLMTGRMLSLVFVAMSPLMMVGGFLDNRHHQRKEAHARAHDFEAALALSERRLDEAHQREREIRLARSPSVADVCGAVRSATPPLWTHRAEHDGFLEVRVGLGAVPSSLVLEAPAPSNAVEGTWERVAHLRDRYSSIGRVPVVVSLRSAGGLGIAGAAPTARAMARAAVIQVAGLHSPMECVIAAFISPAGVREWAWIEWLPHVSSPASPLAGDHVAATRGEAQRLLVGLEEVVAQRAGRDIGAVVPAMRGTDADPSRAAGHQEPPTLPAIVVVVEDDAPADKGRLIRLAEKGPDVNVHVLWMASKVSGLPAACRSFVESAEVATGGMGIAGHVRRGGFDNPVTCEVLSVTDATDVARRLACVEDVGGVIDDAADVPTAVSYLDAHGFESLDPAHHEARWRAEDPESGARRPFSLRALVGHAGDEPCYLDLKTQGPHALVGGTTGAGKSEFLQAWVLGMASAYSPQKVTFLFVDYKGGSAFADCVKLPHCVGLVTDLTPHLVARALASLRAELHYRERLLAAKAAKDLETLVGRGDPDAPPSLVIVIDEFAALAREAPEFVDGVVDIGQRGRSLGLHLIMATQRPAGVIKDSLRANTNLRIALRMADEADSSDILGSAAAAHVDPAIPGRAIARTGPGRLATFQSAYAGAHSTPGGGRARIAVRGLALGSGVRWGPGTSLGSGAQWGGAGQAGPAVIPDGASEETDAARVVSALTEAALGRGAPPPRRPWLDQLADRYDLAALPREAARGGAFGLIDDPSRQAQYAAVYEPDKDGNLMVLGGAGAGKSTALRTLALAALLDPGVGPVHVYGIDAAGGGLDMLRPLPAVADVVDSDDVERVGRMLTRLVAAVRERSRAFTAARASSLPDYRERSGEGAMPRIIVLVDGYGSFQNDYMNELGRQQVFADFRDVLTQGRSVGVNVVLAADRLAALHTSIQALTSRTLVLRLNDDAHYGMLGLRATGLTAQSPPGRGIDLASRKEIQVAVMGGSSRIDEQARAVEVFAASARLSTPRGGPWEAEAIPRMPRVVGSRDVPAEVGGIPVLGIDGTTLTPRGFDLDRPIIITGQAGTGRTSALAWMACAIRRCHAGRALVHVTQRRTSIGALPAWTASFVGPSAGDDLLEAWGAALDAEGEGDSQVVVCIENVQDFGASLSDGAFVQAMKRARRNGHLLIGEADTQGWVSGPLVAELRSARRGLLLAPEAGDAQMLFGVASGRMNRAEVPPGRGIWVEAGKAAAVQVPWVDDGLSPDFEEARHGGPPAG</sequence>
<dbReference type="EMBL" id="JACBZO010000001">
    <property type="protein sequence ID" value="NYI40604.1"/>
    <property type="molecule type" value="Genomic_DNA"/>
</dbReference>
<proteinExistence type="predicted"/>
<dbReference type="InterPro" id="IPR002543">
    <property type="entry name" value="FtsK_dom"/>
</dbReference>
<reference evidence="7 8" key="1">
    <citation type="submission" date="2020-07" db="EMBL/GenBank/DDBJ databases">
        <title>Sequencing the genomes of 1000 actinobacteria strains.</title>
        <authorList>
            <person name="Klenk H.-P."/>
        </authorList>
    </citation>
    <scope>NUCLEOTIDE SEQUENCE [LARGE SCALE GENOMIC DNA]</scope>
    <source>
        <strain evidence="7 8">DSM 19970</strain>
    </source>
</reference>
<evidence type="ECO:0000256" key="4">
    <source>
        <dbReference type="PROSITE-ProRule" id="PRU00289"/>
    </source>
</evidence>
<dbReference type="PANTHER" id="PTHR22683">
    <property type="entry name" value="SPORULATION PROTEIN RELATED"/>
    <property type="match status" value="1"/>
</dbReference>